<proteinExistence type="predicted"/>
<dbReference type="EMBL" id="JANPWB010000013">
    <property type="protein sequence ID" value="KAJ1110240.1"/>
    <property type="molecule type" value="Genomic_DNA"/>
</dbReference>
<accession>A0AAV7NBV7</accession>
<sequence>MTTVTARLASIFRPFRGQLNGKGNRFYCDTRSTCGPHVRNCRCTVKTNVAVIPLTSGRVDSRQIRLRLG</sequence>
<gene>
    <name evidence="1" type="ORF">NDU88_007595</name>
</gene>
<protein>
    <submittedName>
        <fullName evidence="1">Uncharacterized protein</fullName>
    </submittedName>
</protein>
<reference evidence="1" key="1">
    <citation type="journal article" date="2022" name="bioRxiv">
        <title>Sequencing and chromosome-scale assembly of the giantPleurodeles waltlgenome.</title>
        <authorList>
            <person name="Brown T."/>
            <person name="Elewa A."/>
            <person name="Iarovenko S."/>
            <person name="Subramanian E."/>
            <person name="Araus A.J."/>
            <person name="Petzold A."/>
            <person name="Susuki M."/>
            <person name="Suzuki K.-i.T."/>
            <person name="Hayashi T."/>
            <person name="Toyoda A."/>
            <person name="Oliveira C."/>
            <person name="Osipova E."/>
            <person name="Leigh N.D."/>
            <person name="Simon A."/>
            <person name="Yun M.H."/>
        </authorList>
    </citation>
    <scope>NUCLEOTIDE SEQUENCE</scope>
    <source>
        <strain evidence="1">20211129_DDA</strain>
        <tissue evidence="1">Liver</tissue>
    </source>
</reference>
<evidence type="ECO:0000313" key="2">
    <source>
        <dbReference type="Proteomes" id="UP001066276"/>
    </source>
</evidence>
<organism evidence="1 2">
    <name type="scientific">Pleurodeles waltl</name>
    <name type="common">Iberian ribbed newt</name>
    <dbReference type="NCBI Taxonomy" id="8319"/>
    <lineage>
        <taxon>Eukaryota</taxon>
        <taxon>Metazoa</taxon>
        <taxon>Chordata</taxon>
        <taxon>Craniata</taxon>
        <taxon>Vertebrata</taxon>
        <taxon>Euteleostomi</taxon>
        <taxon>Amphibia</taxon>
        <taxon>Batrachia</taxon>
        <taxon>Caudata</taxon>
        <taxon>Salamandroidea</taxon>
        <taxon>Salamandridae</taxon>
        <taxon>Pleurodelinae</taxon>
        <taxon>Pleurodeles</taxon>
    </lineage>
</organism>
<evidence type="ECO:0000313" key="1">
    <source>
        <dbReference type="EMBL" id="KAJ1110240.1"/>
    </source>
</evidence>
<keyword evidence="2" id="KW-1185">Reference proteome</keyword>
<name>A0AAV7NBV7_PLEWA</name>
<comment type="caution">
    <text evidence="1">The sequence shown here is derived from an EMBL/GenBank/DDBJ whole genome shotgun (WGS) entry which is preliminary data.</text>
</comment>
<dbReference type="Proteomes" id="UP001066276">
    <property type="component" value="Chromosome 9"/>
</dbReference>
<dbReference type="AlphaFoldDB" id="A0AAV7NBV7"/>